<accession>A0ABP1RZ04</accession>
<comment type="caution">
    <text evidence="2">The sequence shown here is derived from an EMBL/GenBank/DDBJ whole genome shotgun (WGS) entry which is preliminary data.</text>
</comment>
<reference evidence="2 3" key="1">
    <citation type="submission" date="2024-08" db="EMBL/GenBank/DDBJ databases">
        <authorList>
            <person name="Cucini C."/>
            <person name="Frati F."/>
        </authorList>
    </citation>
    <scope>NUCLEOTIDE SEQUENCE [LARGE SCALE GENOMIC DNA]</scope>
</reference>
<feature type="region of interest" description="Disordered" evidence="1">
    <location>
        <begin position="1"/>
        <end position="22"/>
    </location>
</feature>
<sequence length="323" mass="36424">MEGKLQFQPTMSESGPSSVGDVADDHRLHVQSCIYYQYDKVHRTGLRSEDQVKERLIKDLLRRSGVSKQTKAAVEEQVSSLMSETGIVYKYLKGKREVYDSYKPLLKSLCTCDEAKIVKVDKQTGVKEIKQKDFQGPSNLLGEIQLLTRSPVVSNKNEEARKNTPLAKEKFQQDFSVHEKRDDSNLMEIEENSSKESLRQEVADEKTSDSDPPFTLGTEQPLKPVFDQCALNYWEELGLDLSEDEEDEETVAAGAGTPIGVNSIVDNDMKKDFPEDFVDEQKLACEEGKYSSGPVGKVKTEFLAKLSFSYADPNPHDELDYDD</sequence>
<feature type="region of interest" description="Disordered" evidence="1">
    <location>
        <begin position="190"/>
        <end position="220"/>
    </location>
</feature>
<protein>
    <submittedName>
        <fullName evidence="2">Uncharacterized protein</fullName>
    </submittedName>
</protein>
<name>A0ABP1RZ04_9HEXA</name>
<dbReference type="Proteomes" id="UP001642540">
    <property type="component" value="Unassembled WGS sequence"/>
</dbReference>
<organism evidence="2 3">
    <name type="scientific">Orchesella dallaii</name>
    <dbReference type="NCBI Taxonomy" id="48710"/>
    <lineage>
        <taxon>Eukaryota</taxon>
        <taxon>Metazoa</taxon>
        <taxon>Ecdysozoa</taxon>
        <taxon>Arthropoda</taxon>
        <taxon>Hexapoda</taxon>
        <taxon>Collembola</taxon>
        <taxon>Entomobryomorpha</taxon>
        <taxon>Entomobryoidea</taxon>
        <taxon>Orchesellidae</taxon>
        <taxon>Orchesellinae</taxon>
        <taxon>Orchesella</taxon>
    </lineage>
</organism>
<keyword evidence="3" id="KW-1185">Reference proteome</keyword>
<proteinExistence type="predicted"/>
<evidence type="ECO:0000313" key="3">
    <source>
        <dbReference type="Proteomes" id="UP001642540"/>
    </source>
</evidence>
<evidence type="ECO:0000256" key="1">
    <source>
        <dbReference type="SAM" id="MobiDB-lite"/>
    </source>
</evidence>
<evidence type="ECO:0000313" key="2">
    <source>
        <dbReference type="EMBL" id="CAL8139478.1"/>
    </source>
</evidence>
<feature type="compositionally biased region" description="Polar residues" evidence="1">
    <location>
        <begin position="7"/>
        <end position="17"/>
    </location>
</feature>
<gene>
    <name evidence="2" type="ORF">ODALV1_LOCUS27853</name>
</gene>
<feature type="compositionally biased region" description="Basic and acidic residues" evidence="1">
    <location>
        <begin position="192"/>
        <end position="209"/>
    </location>
</feature>
<dbReference type="EMBL" id="CAXLJM020000127">
    <property type="protein sequence ID" value="CAL8139478.1"/>
    <property type="molecule type" value="Genomic_DNA"/>
</dbReference>